<keyword evidence="3" id="KW-1185">Reference proteome</keyword>
<evidence type="ECO:0000256" key="1">
    <source>
        <dbReference type="SAM" id="Phobius"/>
    </source>
</evidence>
<keyword evidence="1" id="KW-0812">Transmembrane</keyword>
<keyword evidence="1" id="KW-1133">Transmembrane helix</keyword>
<feature type="transmembrane region" description="Helical" evidence="1">
    <location>
        <begin position="235"/>
        <end position="254"/>
    </location>
</feature>
<comment type="caution">
    <text evidence="2">The sequence shown here is derived from an EMBL/GenBank/DDBJ whole genome shotgun (WGS) entry which is preliminary data.</text>
</comment>
<dbReference type="EMBL" id="JAXARY010000029">
    <property type="protein sequence ID" value="MDX8129988.1"/>
    <property type="molecule type" value="Genomic_DNA"/>
</dbReference>
<dbReference type="RefSeq" id="WP_319962959.1">
    <property type="nucleotide sequence ID" value="NZ_JAXARY010000029.1"/>
</dbReference>
<name>A0ABU4ULQ7_9GAMM</name>
<feature type="transmembrane region" description="Helical" evidence="1">
    <location>
        <begin position="71"/>
        <end position="96"/>
    </location>
</feature>
<keyword evidence="1" id="KW-0472">Membrane</keyword>
<dbReference type="Proteomes" id="UP001284537">
    <property type="component" value="Unassembled WGS sequence"/>
</dbReference>
<feature type="transmembrane region" description="Helical" evidence="1">
    <location>
        <begin position="212"/>
        <end position="229"/>
    </location>
</feature>
<evidence type="ECO:0000313" key="3">
    <source>
        <dbReference type="Proteomes" id="UP001284537"/>
    </source>
</evidence>
<feature type="transmembrane region" description="Helical" evidence="1">
    <location>
        <begin position="108"/>
        <end position="134"/>
    </location>
</feature>
<feature type="transmembrane region" description="Helical" evidence="1">
    <location>
        <begin position="20"/>
        <end position="42"/>
    </location>
</feature>
<sequence length="259" mass="29319">MTQIPDKKDPEMKNHDNRWWEFYFVRYFVGTAIGAIVVLFLATADSPVFTSQGELASILKTLKPVKFESGYIAVLATMGLTFCYVASAPILVLHAIRGSLLKVRDIMNWTLIIIFTSLVLTVSGALTWTLWSALNVIVNPWYSQEFYAGTAFLSLVSLIFVGQLFLLWMAMSGREQHSFEYYDQLVKKRADAKSAGIEYVESYRHLREHGNAFFIALLELLLGAALFYSPVSWGVVVMLWIFPAAGIWLFGTLLESRNF</sequence>
<accession>A0ABU4ULQ7</accession>
<evidence type="ECO:0000313" key="2">
    <source>
        <dbReference type="EMBL" id="MDX8129988.1"/>
    </source>
</evidence>
<organism evidence="2 3">
    <name type="scientific">Methylomonas defluvii</name>
    <dbReference type="NCBI Taxonomy" id="3045149"/>
    <lineage>
        <taxon>Bacteria</taxon>
        <taxon>Pseudomonadati</taxon>
        <taxon>Pseudomonadota</taxon>
        <taxon>Gammaproteobacteria</taxon>
        <taxon>Methylococcales</taxon>
        <taxon>Methylococcaceae</taxon>
        <taxon>Methylomonas</taxon>
    </lineage>
</organism>
<protein>
    <submittedName>
        <fullName evidence="2">Uncharacterized protein</fullName>
    </submittedName>
</protein>
<feature type="transmembrane region" description="Helical" evidence="1">
    <location>
        <begin position="146"/>
        <end position="168"/>
    </location>
</feature>
<reference evidence="2 3" key="1">
    <citation type="submission" date="2023-11" db="EMBL/GenBank/DDBJ databases">
        <authorList>
            <person name="Ouyang M.-Y."/>
        </authorList>
    </citation>
    <scope>NUCLEOTIDE SEQUENCE [LARGE SCALE GENOMIC DNA]</scope>
    <source>
        <strain evidence="2 3">OY6</strain>
    </source>
</reference>
<proteinExistence type="predicted"/>
<gene>
    <name evidence="2" type="ORF">QLH52_22040</name>
</gene>